<dbReference type="Gene3D" id="3.40.50.11320">
    <property type="match status" value="1"/>
</dbReference>
<dbReference type="GO" id="GO:0005773">
    <property type="term" value="C:vacuole"/>
    <property type="evidence" value="ECO:0007669"/>
    <property type="project" value="TreeGrafter"/>
</dbReference>
<sequence>MAAIWFFSLLFLFFFYNSSTAELITALPGQPANVAFKQHSGYIVTDAQHGRALFYYFVEADSPNPLSLPLTLWLNGGPGCSSLGFGAFMEHGPFQPGQNGLLLKNKYSWNLASNMLYVESPIGVGFSYSNTSSDYIQWNDTTTAEDNLRFIVKWLEEFPQYKDSDFFLTGESYAGHYVPQLASLLMEYNKLPNITPIKLKAVALGNPLLDLDISVLSGEYLWSHGAISDETLWLEKMVCNDSKYLREYVHDQWSQGCNDVFNRVDDEIGYDIDRSDLLLPLCTLSSSSMQQFKPKGLHGKIHAKMARRAAAAGDPCLGDRIFTYLNSPQVQKALHANTTHLPFHWDFCLGSLSNTLYITYSNNSLLITALPGQPTNVSFKQHSGYINVTDAHHGSTRALFYYFVQAQSPNPVSLPLTLWLNGGPGCSSLGFGAFMEHGPFQPGQNGILLRNEYSWNLESNMLYVESPIGVGFSYSNTSSDYILWNDTRTAEDNLRFIVKWLEEFPQYKDSDFFLTGESYAGHYIPQLASLLMEYNKQPNTIRPIKLKAIALGNPLLDLDISVLSGEYLWAHGAILDETLRLEKKVCNDSKYLHEFIHKQRSQECNNVFKRVSDEVGDDIDRSDLLLPLCLPSSITQQFMAMGKHGEIHAKMSRRGIQVGDPCLGDRILNYLNQPQVQKALHANTTHLPHNWNFCSGPLLYQENSFEINIIPLISNLIIQGIPILLYSGDQDTKIPLTQTRIIANILAKELKLVPFTTYANWYDKNQVGGWSQSFGRLRDGKNVTYLTFATVRGAAHEVPFTSPSQALTLFRSFLAGSPLPRPN</sequence>
<comment type="similarity">
    <text evidence="2 4">Belongs to the peptidase S10 family.</text>
</comment>
<dbReference type="InterPro" id="IPR029058">
    <property type="entry name" value="AB_hydrolase_fold"/>
</dbReference>
<protein>
    <recommendedName>
        <fullName evidence="4">Carboxypeptidase</fullName>
        <ecNumber evidence="4">3.4.16.-</ecNumber>
    </recommendedName>
</protein>
<keyword evidence="4" id="KW-0732">Signal</keyword>
<dbReference type="InterPro" id="IPR018202">
    <property type="entry name" value="Ser_caboxypep_ser_AS"/>
</dbReference>
<dbReference type="Gene3D" id="6.10.250.940">
    <property type="match status" value="2"/>
</dbReference>
<dbReference type="AlphaFoldDB" id="A0AAD9U4U9"/>
<keyword evidence="4" id="KW-0645">Protease</keyword>
<dbReference type="GO" id="GO:0005576">
    <property type="term" value="C:extracellular region"/>
    <property type="evidence" value="ECO:0007669"/>
    <property type="project" value="UniProtKB-SubCell"/>
</dbReference>
<gene>
    <name evidence="5" type="ORF">Ddye_015231</name>
</gene>
<dbReference type="GO" id="GO:0006508">
    <property type="term" value="P:proteolysis"/>
    <property type="evidence" value="ECO:0007669"/>
    <property type="project" value="UniProtKB-KW"/>
</dbReference>
<keyword evidence="3" id="KW-0964">Secreted</keyword>
<comment type="subcellular location">
    <subcellularLocation>
        <location evidence="1">Secreted</location>
    </subcellularLocation>
</comment>
<dbReference type="InterPro" id="IPR001563">
    <property type="entry name" value="Peptidase_S10"/>
</dbReference>
<evidence type="ECO:0000256" key="1">
    <source>
        <dbReference type="ARBA" id="ARBA00004613"/>
    </source>
</evidence>
<organism evidence="5 6">
    <name type="scientific">Dipteronia dyeriana</name>
    <dbReference type="NCBI Taxonomy" id="168575"/>
    <lineage>
        <taxon>Eukaryota</taxon>
        <taxon>Viridiplantae</taxon>
        <taxon>Streptophyta</taxon>
        <taxon>Embryophyta</taxon>
        <taxon>Tracheophyta</taxon>
        <taxon>Spermatophyta</taxon>
        <taxon>Magnoliopsida</taxon>
        <taxon>eudicotyledons</taxon>
        <taxon>Gunneridae</taxon>
        <taxon>Pentapetalae</taxon>
        <taxon>rosids</taxon>
        <taxon>malvids</taxon>
        <taxon>Sapindales</taxon>
        <taxon>Sapindaceae</taxon>
        <taxon>Hippocastanoideae</taxon>
        <taxon>Acereae</taxon>
        <taxon>Dipteronia</taxon>
    </lineage>
</organism>
<reference evidence="5" key="1">
    <citation type="journal article" date="2023" name="Plant J.">
        <title>Genome sequences and population genomics provide insights into the demographic history, inbreeding, and mutation load of two 'living fossil' tree species of Dipteronia.</title>
        <authorList>
            <person name="Feng Y."/>
            <person name="Comes H.P."/>
            <person name="Chen J."/>
            <person name="Zhu S."/>
            <person name="Lu R."/>
            <person name="Zhang X."/>
            <person name="Li P."/>
            <person name="Qiu J."/>
            <person name="Olsen K.M."/>
            <person name="Qiu Y."/>
        </authorList>
    </citation>
    <scope>NUCLEOTIDE SEQUENCE</scope>
    <source>
        <strain evidence="5">KIB01</strain>
    </source>
</reference>
<accession>A0AAD9U4U9</accession>
<keyword evidence="4" id="KW-0378">Hydrolase</keyword>
<dbReference type="PANTHER" id="PTHR11802">
    <property type="entry name" value="SERINE PROTEASE FAMILY S10 SERINE CARBOXYPEPTIDASE"/>
    <property type="match status" value="1"/>
</dbReference>
<dbReference type="EC" id="3.4.16.-" evidence="4"/>
<dbReference type="GO" id="GO:0004185">
    <property type="term" value="F:serine-type carboxypeptidase activity"/>
    <property type="evidence" value="ECO:0007669"/>
    <property type="project" value="UniProtKB-UniRule"/>
</dbReference>
<evidence type="ECO:0000313" key="5">
    <source>
        <dbReference type="EMBL" id="KAK2647742.1"/>
    </source>
</evidence>
<dbReference type="PANTHER" id="PTHR11802:SF349">
    <property type="entry name" value="SERINE CARBOXYPEPTIDASE-LIKE 46"/>
    <property type="match status" value="1"/>
</dbReference>
<keyword evidence="4" id="KW-0121">Carboxypeptidase</keyword>
<dbReference type="Pfam" id="PF00450">
    <property type="entry name" value="Peptidase_S10"/>
    <property type="match status" value="2"/>
</dbReference>
<evidence type="ECO:0000256" key="4">
    <source>
        <dbReference type="RuleBase" id="RU361156"/>
    </source>
</evidence>
<dbReference type="Gene3D" id="3.40.50.1820">
    <property type="entry name" value="alpha/beta hydrolase"/>
    <property type="match status" value="2"/>
</dbReference>
<dbReference type="PROSITE" id="PS00131">
    <property type="entry name" value="CARBOXYPEPT_SER_SER"/>
    <property type="match status" value="2"/>
</dbReference>
<feature type="signal peptide" evidence="4">
    <location>
        <begin position="1"/>
        <end position="21"/>
    </location>
</feature>
<dbReference type="EMBL" id="JANJYI010000005">
    <property type="protein sequence ID" value="KAK2647742.1"/>
    <property type="molecule type" value="Genomic_DNA"/>
</dbReference>
<evidence type="ECO:0000313" key="6">
    <source>
        <dbReference type="Proteomes" id="UP001280121"/>
    </source>
</evidence>
<comment type="caution">
    <text evidence="5">The sequence shown here is derived from an EMBL/GenBank/DDBJ whole genome shotgun (WGS) entry which is preliminary data.</text>
</comment>
<evidence type="ECO:0000256" key="3">
    <source>
        <dbReference type="ARBA" id="ARBA00022525"/>
    </source>
</evidence>
<feature type="chain" id="PRO_5041769728" description="Carboxypeptidase" evidence="4">
    <location>
        <begin position="22"/>
        <end position="823"/>
    </location>
</feature>
<dbReference type="SUPFAM" id="SSF53474">
    <property type="entry name" value="alpha/beta-Hydrolases"/>
    <property type="match status" value="2"/>
</dbReference>
<proteinExistence type="inferred from homology"/>
<evidence type="ECO:0000256" key="2">
    <source>
        <dbReference type="ARBA" id="ARBA00009431"/>
    </source>
</evidence>
<dbReference type="Proteomes" id="UP001280121">
    <property type="component" value="Unassembled WGS sequence"/>
</dbReference>
<dbReference type="FunFam" id="3.40.50.1820:FF:000211">
    <property type="entry name" value="Carboxypeptidase"/>
    <property type="match status" value="2"/>
</dbReference>
<dbReference type="PRINTS" id="PR00724">
    <property type="entry name" value="CRBOXYPTASEC"/>
</dbReference>
<keyword evidence="6" id="KW-1185">Reference proteome</keyword>
<name>A0AAD9U4U9_9ROSI</name>